<comment type="caution">
    <text evidence="1">The sequence shown here is derived from an EMBL/GenBank/DDBJ whole genome shotgun (WGS) entry which is preliminary data.</text>
</comment>
<accession>A0ABS3Q0X9</accession>
<evidence type="ECO:0000313" key="1">
    <source>
        <dbReference type="EMBL" id="MBO1884898.1"/>
    </source>
</evidence>
<keyword evidence="1" id="KW-0131">Cell cycle</keyword>
<name>A0ABS3Q0X9_9FLAO</name>
<gene>
    <name evidence="1" type="ORF">J4N46_10865</name>
</gene>
<sequence>MNKEQLKIKLAVGDRFYPLFVTPAQEEGFRIAAKRINEMIKNFEQNYALQDKQDALAMCAIVLAQECAELRLVANSDVANAKEKLEGLCKLMDMMI</sequence>
<dbReference type="Proteomes" id="UP000681610">
    <property type="component" value="Unassembled WGS sequence"/>
</dbReference>
<protein>
    <submittedName>
        <fullName evidence="1">Cell division protein ZapA</fullName>
    </submittedName>
</protein>
<dbReference type="InterPro" id="IPR007838">
    <property type="entry name" value="Cell_div_ZapA-like"/>
</dbReference>
<proteinExistence type="predicted"/>
<dbReference type="SUPFAM" id="SSF102829">
    <property type="entry name" value="Cell division protein ZapA-like"/>
    <property type="match status" value="1"/>
</dbReference>
<dbReference type="RefSeq" id="WP_208059311.1">
    <property type="nucleotide sequence ID" value="NZ_JAGDYP010000009.1"/>
</dbReference>
<dbReference type="EMBL" id="JAGDYP010000009">
    <property type="protein sequence ID" value="MBO1884898.1"/>
    <property type="molecule type" value="Genomic_DNA"/>
</dbReference>
<organism evidence="1 2">
    <name type="scientific">Capnocytophaga bilenii</name>
    <dbReference type="NCBI Taxonomy" id="2819369"/>
    <lineage>
        <taxon>Bacteria</taxon>
        <taxon>Pseudomonadati</taxon>
        <taxon>Bacteroidota</taxon>
        <taxon>Flavobacteriia</taxon>
        <taxon>Flavobacteriales</taxon>
        <taxon>Flavobacteriaceae</taxon>
        <taxon>Capnocytophaga</taxon>
    </lineage>
</organism>
<keyword evidence="1" id="KW-0132">Cell division</keyword>
<keyword evidence="2" id="KW-1185">Reference proteome</keyword>
<evidence type="ECO:0000313" key="2">
    <source>
        <dbReference type="Proteomes" id="UP000681610"/>
    </source>
</evidence>
<dbReference type="Pfam" id="PF05164">
    <property type="entry name" value="ZapA"/>
    <property type="match status" value="1"/>
</dbReference>
<reference evidence="1 2" key="1">
    <citation type="submission" date="2021-03" db="EMBL/GenBank/DDBJ databases">
        <title>Isolation and description of Capnocytophaga bilenii sp. nov., a novel Capnocytophaga species, isolated from a gingivitis subject.</title>
        <authorList>
            <person name="Antezack A."/>
            <person name="Monnet-Corti V."/>
            <person name="La Scola B."/>
        </authorList>
    </citation>
    <scope>NUCLEOTIDE SEQUENCE [LARGE SCALE GENOMIC DNA]</scope>
    <source>
        <strain evidence="1 2">Marseille-Q4570</strain>
    </source>
</reference>
<dbReference type="GO" id="GO:0051301">
    <property type="term" value="P:cell division"/>
    <property type="evidence" value="ECO:0007669"/>
    <property type="project" value="UniProtKB-KW"/>
</dbReference>
<dbReference type="InterPro" id="IPR036192">
    <property type="entry name" value="Cell_div_ZapA-like_sf"/>
</dbReference>